<keyword evidence="11" id="KW-1185">Reference proteome</keyword>
<evidence type="ECO:0000256" key="2">
    <source>
        <dbReference type="ARBA" id="ARBA00022452"/>
    </source>
</evidence>
<evidence type="ECO:0000256" key="3">
    <source>
        <dbReference type="ARBA" id="ARBA00022692"/>
    </source>
</evidence>
<dbReference type="Gene3D" id="3.10.20.310">
    <property type="entry name" value="membrane protein fhac"/>
    <property type="match status" value="4"/>
</dbReference>
<protein>
    <recommendedName>
        <fullName evidence="8">Outer membrane protein assembly factor BamA</fullName>
    </recommendedName>
</protein>
<dbReference type="RefSeq" id="WP_405275566.1">
    <property type="nucleotide sequence ID" value="NZ_JBBHLJ010000002.1"/>
</dbReference>
<evidence type="ECO:0000313" key="10">
    <source>
        <dbReference type="EMBL" id="MEK9500106.1"/>
    </source>
</evidence>
<keyword evidence="5" id="KW-0677">Repeat</keyword>
<dbReference type="Proteomes" id="UP001484239">
    <property type="component" value="Unassembled WGS sequence"/>
</dbReference>
<evidence type="ECO:0000259" key="9">
    <source>
        <dbReference type="PROSITE" id="PS51779"/>
    </source>
</evidence>
<dbReference type="PANTHER" id="PTHR12815:SF47">
    <property type="entry name" value="TRANSLOCATION AND ASSEMBLY MODULE SUBUNIT TAMA"/>
    <property type="match status" value="1"/>
</dbReference>
<keyword evidence="6" id="KW-0472">Membrane</keyword>
<feature type="domain" description="POTRA" evidence="9">
    <location>
        <begin position="36"/>
        <end position="109"/>
    </location>
</feature>
<dbReference type="PANTHER" id="PTHR12815">
    <property type="entry name" value="SORTING AND ASSEMBLY MACHINERY SAMM50 PROTEIN FAMILY MEMBER"/>
    <property type="match status" value="1"/>
</dbReference>
<name>A0ABU9E6F5_9BACT</name>
<evidence type="ECO:0000313" key="11">
    <source>
        <dbReference type="Proteomes" id="UP001484239"/>
    </source>
</evidence>
<dbReference type="InterPro" id="IPR034746">
    <property type="entry name" value="POTRA"/>
</dbReference>
<keyword evidence="3" id="KW-0812">Transmembrane</keyword>
<reference evidence="10 11" key="1">
    <citation type="submission" date="2024-02" db="EMBL/GenBank/DDBJ databases">
        <title>A novel Gemmatimonadota bacterium.</title>
        <authorList>
            <person name="Du Z.-J."/>
            <person name="Ye Y.-Q."/>
        </authorList>
    </citation>
    <scope>NUCLEOTIDE SEQUENCE [LARGE SCALE GENOMIC DNA]</scope>
    <source>
        <strain evidence="10 11">DH-20</strain>
    </source>
</reference>
<feature type="domain" description="POTRA" evidence="9">
    <location>
        <begin position="192"/>
        <end position="279"/>
    </location>
</feature>
<comment type="caution">
    <text evidence="10">The sequence shown here is derived from an EMBL/GenBank/DDBJ whole genome shotgun (WGS) entry which is preliminary data.</text>
</comment>
<evidence type="ECO:0000256" key="6">
    <source>
        <dbReference type="ARBA" id="ARBA00023136"/>
    </source>
</evidence>
<dbReference type="PIRSF" id="PIRSF006076">
    <property type="entry name" value="OM_assembly_OMP85"/>
    <property type="match status" value="1"/>
</dbReference>
<evidence type="ECO:0000256" key="8">
    <source>
        <dbReference type="NCBIfam" id="TIGR03303"/>
    </source>
</evidence>
<organism evidence="10 11">
    <name type="scientific">Gaopeijia maritima</name>
    <dbReference type="NCBI Taxonomy" id="3119007"/>
    <lineage>
        <taxon>Bacteria</taxon>
        <taxon>Pseudomonadati</taxon>
        <taxon>Gemmatimonadota</taxon>
        <taxon>Longimicrobiia</taxon>
        <taxon>Gaopeijiales</taxon>
        <taxon>Gaopeijiaceae</taxon>
        <taxon>Gaopeijia</taxon>
    </lineage>
</organism>
<dbReference type="NCBIfam" id="TIGR03303">
    <property type="entry name" value="OM_YaeT"/>
    <property type="match status" value="1"/>
</dbReference>
<keyword evidence="7" id="KW-0998">Cell outer membrane</keyword>
<evidence type="ECO:0000256" key="4">
    <source>
        <dbReference type="ARBA" id="ARBA00022729"/>
    </source>
</evidence>
<keyword evidence="2" id="KW-1134">Transmembrane beta strand</keyword>
<evidence type="ECO:0000256" key="1">
    <source>
        <dbReference type="ARBA" id="ARBA00004370"/>
    </source>
</evidence>
<feature type="domain" description="POTRA" evidence="9">
    <location>
        <begin position="388"/>
        <end position="463"/>
    </location>
</feature>
<dbReference type="Pfam" id="PF07244">
    <property type="entry name" value="POTRA"/>
    <property type="match status" value="4"/>
</dbReference>
<sequence length="812" mass="88810">MVRMGWGTGLLGALVMVGGLALPRGGVAAQQAFGGLVVDSVVVEGNLRVATDDMLMLAGFQAGDTIDTSDIQTLQRALWQLGQFSDLRVFADDGASPGRGVVRVVVTERPLVRRVLIQGLENADGDLVTDEAGVREASPYDAQSVVRAKALVREALADEGIPFASIEDRLEPVPELTNVYDLHFDVAEGNRVTIAEVVVRGNEAITTEEIVGAMGTRPEGFWWFRSGDFDEESFETDRAERIPRLYASRGYLDVEVLSDTLVIDPETGKARVEIELDEGPQYRVASLNIDGNRSFDDERLETYFLPQEGGILRSLGIGGTSNEELEARGRVYDQVAYEAARETILSLYRNSGYLFAEGQLIETRRPATAEGEDPTVSLTFQVNEGQPAYIGQINITGNDYTYERVIRDRIQMVPGDVYSENLLIQSYQGINALGFFESPLPFPQIDPDPTTGEVDITFEVVERQTGAINFGTSVGGGIGLAGFIGYDQPNLFGQAKEGHLRWDFGRYVNNFTLSYTDPQLFQTRTTGTVSLFNARDRFFSFQSGERRRVGGSVRFGFPIPGAQRTRVFTGYSIARTTYDLRSSSDDNSLFGLPPGTQSQLQLGITRTTLNHPIFPTSGSRQSWNIEVNGGLLGGDGEFTRHLVEGSWWAPVGQVGGGGAEGGRPIMFAFGTSVKAGAIFGDPSNFPFDRFWMGGVQFGQQLRGYDETSITPFGYFPERSGGIADIDRLGDSYLTVTAELAMRLNDNISLSTFMDAGNVWTDPLDIDPTRLYRGAGVGVQLVTPFGPIGLDYAYGFDKTNPGWQFHFRMGGGL</sequence>
<keyword evidence="4" id="KW-0732">Signal</keyword>
<dbReference type="InterPro" id="IPR000184">
    <property type="entry name" value="Bac_surfAg_D15"/>
</dbReference>
<evidence type="ECO:0000256" key="5">
    <source>
        <dbReference type="ARBA" id="ARBA00022737"/>
    </source>
</evidence>
<dbReference type="InterPro" id="IPR023707">
    <property type="entry name" value="OM_assembly_BamA"/>
</dbReference>
<accession>A0ABU9E6F5</accession>
<dbReference type="Gene3D" id="2.40.160.50">
    <property type="entry name" value="membrane protein fhac: a member of the omp85/tpsb transporter family"/>
    <property type="match status" value="1"/>
</dbReference>
<comment type="subcellular location">
    <subcellularLocation>
        <location evidence="1">Membrane</location>
    </subcellularLocation>
</comment>
<gene>
    <name evidence="10" type="primary">bamA</name>
    <name evidence="10" type="ORF">WI372_03875</name>
</gene>
<proteinExistence type="predicted"/>
<dbReference type="PROSITE" id="PS51779">
    <property type="entry name" value="POTRA"/>
    <property type="match status" value="3"/>
</dbReference>
<dbReference type="InterPro" id="IPR010827">
    <property type="entry name" value="BamA/TamA_POTRA"/>
</dbReference>
<dbReference type="InterPro" id="IPR039910">
    <property type="entry name" value="D15-like"/>
</dbReference>
<evidence type="ECO:0000256" key="7">
    <source>
        <dbReference type="ARBA" id="ARBA00023237"/>
    </source>
</evidence>
<dbReference type="EMBL" id="JBBHLI010000002">
    <property type="protein sequence ID" value="MEK9500106.1"/>
    <property type="molecule type" value="Genomic_DNA"/>
</dbReference>
<dbReference type="Pfam" id="PF01103">
    <property type="entry name" value="Omp85"/>
    <property type="match status" value="1"/>
</dbReference>